<evidence type="ECO:0000313" key="1">
    <source>
        <dbReference type="EMBL" id="GBM02152.1"/>
    </source>
</evidence>
<organism evidence="1 2">
    <name type="scientific">Araneus ventricosus</name>
    <name type="common">Orbweaver spider</name>
    <name type="synonym">Epeira ventricosa</name>
    <dbReference type="NCBI Taxonomy" id="182803"/>
    <lineage>
        <taxon>Eukaryota</taxon>
        <taxon>Metazoa</taxon>
        <taxon>Ecdysozoa</taxon>
        <taxon>Arthropoda</taxon>
        <taxon>Chelicerata</taxon>
        <taxon>Arachnida</taxon>
        <taxon>Araneae</taxon>
        <taxon>Araneomorphae</taxon>
        <taxon>Entelegynae</taxon>
        <taxon>Araneoidea</taxon>
        <taxon>Araneidae</taxon>
        <taxon>Araneus</taxon>
    </lineage>
</organism>
<protein>
    <submittedName>
        <fullName evidence="1">Uncharacterized protein</fullName>
    </submittedName>
</protein>
<dbReference type="PANTHER" id="PTHR47018">
    <property type="entry name" value="CXC DOMAIN-CONTAINING PROTEIN-RELATED"/>
    <property type="match status" value="1"/>
</dbReference>
<sequence>METFVTSLYPCRRQGFQNLLDKLSLLSGITWMEWIYGTSELPFQKSFVGCLPFINAPPSDYDTILTALLSASEKCESLHQHTCFVTFDQPLYFKAREIISSYDEDSKLSNTVVRLGGFHLLMSFMGSIGYIMNGSGLKELLNTINAFNSIEKITAGHAYSRAVRAHMLTHLSIAKIVLQSIDFTPDLSAELERILYYFDRSVVLETNQEEYYKELAEKFENQLVIFEQRGATAKLWVQYFRMVTLVKQFFEAERMGNWNLHLDTVQKMPYFHASDHFLYAKSCYLYLQHMFDLKERMTDEEHELFTTKGYFTIRRSDKFCCGTWSDMTIEQSLMRTMKCLGGLTHGRGVKESVLSKDFRNGIPAQYLQRN</sequence>
<dbReference type="EMBL" id="BGPR01086117">
    <property type="protein sequence ID" value="GBM02152.1"/>
    <property type="molecule type" value="Genomic_DNA"/>
</dbReference>
<name>A0A4Y2CCI5_ARAVE</name>
<dbReference type="OrthoDB" id="6753017at2759"/>
<evidence type="ECO:0000313" key="2">
    <source>
        <dbReference type="Proteomes" id="UP000499080"/>
    </source>
</evidence>
<gene>
    <name evidence="1" type="ORF">AVEN_264783_1</name>
</gene>
<reference evidence="1 2" key="1">
    <citation type="journal article" date="2019" name="Sci. Rep.">
        <title>Orb-weaving spider Araneus ventricosus genome elucidates the spidroin gene catalogue.</title>
        <authorList>
            <person name="Kono N."/>
            <person name="Nakamura H."/>
            <person name="Ohtoshi R."/>
            <person name="Moran D.A.P."/>
            <person name="Shinohara A."/>
            <person name="Yoshida Y."/>
            <person name="Fujiwara M."/>
            <person name="Mori M."/>
            <person name="Tomita M."/>
            <person name="Arakawa K."/>
        </authorList>
    </citation>
    <scope>NUCLEOTIDE SEQUENCE [LARGE SCALE GENOMIC DNA]</scope>
</reference>
<dbReference type="PANTHER" id="PTHR47018:SF3">
    <property type="entry name" value="MYCBP-ASSOCIATED PROTEIN"/>
    <property type="match status" value="1"/>
</dbReference>
<dbReference type="Proteomes" id="UP000499080">
    <property type="component" value="Unassembled WGS sequence"/>
</dbReference>
<proteinExistence type="predicted"/>
<keyword evidence="2" id="KW-1185">Reference proteome</keyword>
<accession>A0A4Y2CCI5</accession>
<dbReference type="AlphaFoldDB" id="A0A4Y2CCI5"/>
<comment type="caution">
    <text evidence="1">The sequence shown here is derived from an EMBL/GenBank/DDBJ whole genome shotgun (WGS) entry which is preliminary data.</text>
</comment>